<dbReference type="OrthoDB" id="5402524at2"/>
<feature type="transmembrane region" description="Helical" evidence="2">
    <location>
        <begin position="204"/>
        <end position="225"/>
    </location>
</feature>
<evidence type="ECO:0000256" key="2">
    <source>
        <dbReference type="SAM" id="Phobius"/>
    </source>
</evidence>
<feature type="transmembrane region" description="Helical" evidence="2">
    <location>
        <begin position="27"/>
        <end position="44"/>
    </location>
</feature>
<feature type="transmembrane region" description="Helical" evidence="2">
    <location>
        <begin position="114"/>
        <end position="135"/>
    </location>
</feature>
<accession>A0A3Q9IYM6</accession>
<evidence type="ECO:0000313" key="3">
    <source>
        <dbReference type="EMBL" id="AZS35544.1"/>
    </source>
</evidence>
<feature type="transmembrane region" description="Helical" evidence="2">
    <location>
        <begin position="80"/>
        <end position="102"/>
    </location>
</feature>
<gene>
    <name evidence="3" type="ORF">CVS47_00136</name>
</gene>
<dbReference type="AlphaFoldDB" id="A0A3Q9IYM6"/>
<evidence type="ECO:0000313" key="4">
    <source>
        <dbReference type="Proteomes" id="UP000276888"/>
    </source>
</evidence>
<dbReference type="KEGG" id="mlv:CVS47_00136"/>
<feature type="transmembrane region" description="Helical" evidence="2">
    <location>
        <begin position="50"/>
        <end position="68"/>
    </location>
</feature>
<keyword evidence="4" id="KW-1185">Reference proteome</keyword>
<dbReference type="RefSeq" id="WP_127094360.1">
    <property type="nucleotide sequence ID" value="NZ_CP031423.1"/>
</dbReference>
<reference evidence="3 4" key="1">
    <citation type="submission" date="2018-08" db="EMBL/GenBank/DDBJ databases">
        <title>Microbacterium lemovicicum sp. nov., a bacterium isolated from a natural uranium-rich soil.</title>
        <authorList>
            <person name="ORTET P."/>
        </authorList>
    </citation>
    <scope>NUCLEOTIDE SEQUENCE [LARGE SCALE GENOMIC DNA]</scope>
    <source>
        <strain evidence="3 4">Viu22</strain>
    </source>
</reference>
<proteinExistence type="predicted"/>
<keyword evidence="2" id="KW-0472">Membrane</keyword>
<dbReference type="EMBL" id="CP031423">
    <property type="protein sequence ID" value="AZS35544.1"/>
    <property type="molecule type" value="Genomic_DNA"/>
</dbReference>
<dbReference type="Proteomes" id="UP000276888">
    <property type="component" value="Chromosome"/>
</dbReference>
<keyword evidence="2" id="KW-1133">Transmembrane helix</keyword>
<name>A0A3Q9IYM6_9MICO</name>
<keyword evidence="2" id="KW-0812">Transmembrane</keyword>
<organism evidence="3 4">
    <name type="scientific">Microbacterium lemovicicum</name>
    <dbReference type="NCBI Taxonomy" id="1072463"/>
    <lineage>
        <taxon>Bacteria</taxon>
        <taxon>Bacillati</taxon>
        <taxon>Actinomycetota</taxon>
        <taxon>Actinomycetes</taxon>
        <taxon>Micrococcales</taxon>
        <taxon>Microbacteriaceae</taxon>
        <taxon>Microbacterium</taxon>
    </lineage>
</organism>
<evidence type="ECO:0008006" key="5">
    <source>
        <dbReference type="Google" id="ProtNLM"/>
    </source>
</evidence>
<protein>
    <recommendedName>
        <fullName evidence="5">DUF1345 domain-containing protein</fullName>
    </recommendedName>
</protein>
<feature type="compositionally biased region" description="Low complexity" evidence="1">
    <location>
        <begin position="1"/>
        <end position="11"/>
    </location>
</feature>
<sequence>MSKAGSQQTSTSGGGAPRLPEHRWPPAAAVLVVLLLWALLPSAFYPWLRYGAVGLALAALVPLIIFNPHRLNREEQWSRVLSVGLSITLLIVNQVLLVQLIYELIASPPSRAGLILLSALQVWATNAIVFGLVFWEIDRGGPVARGIRSTEDLEPPDFRFPQDDDHGAGTQWRPRFFDYLYSSLSDGIAFSATDAMPLTHRAKLLMVTQALSAYILGLLVIARAVNTIG</sequence>
<feature type="region of interest" description="Disordered" evidence="1">
    <location>
        <begin position="1"/>
        <end position="20"/>
    </location>
</feature>
<evidence type="ECO:0000256" key="1">
    <source>
        <dbReference type="SAM" id="MobiDB-lite"/>
    </source>
</evidence>